<accession>A0A5J9U061</accession>
<name>A0A5J9U061_9POAL</name>
<evidence type="ECO:0000313" key="2">
    <source>
        <dbReference type="Proteomes" id="UP000324897"/>
    </source>
</evidence>
<dbReference type="Gramene" id="TVU16885">
    <property type="protein sequence ID" value="TVU16885"/>
    <property type="gene ID" value="EJB05_32887"/>
</dbReference>
<comment type="caution">
    <text evidence="1">The sequence shown here is derived from an EMBL/GenBank/DDBJ whole genome shotgun (WGS) entry which is preliminary data.</text>
</comment>
<protein>
    <submittedName>
        <fullName evidence="1">Uncharacterized protein</fullName>
    </submittedName>
</protein>
<evidence type="ECO:0000313" key="1">
    <source>
        <dbReference type="EMBL" id="TVU16885.1"/>
    </source>
</evidence>
<reference evidence="1 2" key="1">
    <citation type="journal article" date="2019" name="Sci. Rep.">
        <title>A high-quality genome of Eragrostis curvula grass provides insights into Poaceae evolution and supports new strategies to enhance forage quality.</title>
        <authorList>
            <person name="Carballo J."/>
            <person name="Santos B.A.C.M."/>
            <person name="Zappacosta D."/>
            <person name="Garbus I."/>
            <person name="Selva J.P."/>
            <person name="Gallo C.A."/>
            <person name="Diaz A."/>
            <person name="Albertini E."/>
            <person name="Caccamo M."/>
            <person name="Echenique V."/>
        </authorList>
    </citation>
    <scope>NUCLEOTIDE SEQUENCE [LARGE SCALE GENOMIC DNA]</scope>
    <source>
        <strain evidence="2">cv. Victoria</strain>
        <tissue evidence="1">Leaf</tissue>
    </source>
</reference>
<sequence>MAAGCSSSLILLSAASRCSERRRIYGRAPRRPQLTDLARVKLMRHGCWCEARRRRLQCISVKCMYTTM</sequence>
<keyword evidence="2" id="KW-1185">Reference proteome</keyword>
<organism evidence="1 2">
    <name type="scientific">Eragrostis curvula</name>
    <name type="common">weeping love grass</name>
    <dbReference type="NCBI Taxonomy" id="38414"/>
    <lineage>
        <taxon>Eukaryota</taxon>
        <taxon>Viridiplantae</taxon>
        <taxon>Streptophyta</taxon>
        <taxon>Embryophyta</taxon>
        <taxon>Tracheophyta</taxon>
        <taxon>Spermatophyta</taxon>
        <taxon>Magnoliopsida</taxon>
        <taxon>Liliopsida</taxon>
        <taxon>Poales</taxon>
        <taxon>Poaceae</taxon>
        <taxon>PACMAD clade</taxon>
        <taxon>Chloridoideae</taxon>
        <taxon>Eragrostideae</taxon>
        <taxon>Eragrostidinae</taxon>
        <taxon>Eragrostis</taxon>
    </lineage>
</organism>
<gene>
    <name evidence="1" type="ORF">EJB05_32887</name>
</gene>
<dbReference type="AlphaFoldDB" id="A0A5J9U061"/>
<dbReference type="EMBL" id="RWGY01000029">
    <property type="protein sequence ID" value="TVU16885.1"/>
    <property type="molecule type" value="Genomic_DNA"/>
</dbReference>
<dbReference type="Proteomes" id="UP000324897">
    <property type="component" value="Chromosome 7"/>
</dbReference>
<proteinExistence type="predicted"/>